<dbReference type="EMBL" id="JAZDWZ010000009">
    <property type="protein sequence ID" value="MEE3928514.1"/>
    <property type="molecule type" value="Genomic_DNA"/>
</dbReference>
<proteinExistence type="predicted"/>
<sequence>MNKNKKIVILSSSLAGIGLAAGALAVSCYDSSKENEAITQKTTDEQLKNISVTISQQSIDPKTGKINGLVPVINYVTGKNGFDKSKFEASIVSSKFKLDDKNEPVFNTDSNRYTYTVTVLVKSKPEASSNGQVFEQTEDFDVLGPVVSADETPQAIAKAKENQARLEAERKEAEQKAQEAAEKAKAEEEMRAKQAEAEKAQRLEAEKEAVRNNLQNVVKAPVVAFNGDRAQYYLPNELSTAQKAFEFENAHILFKAPSNINASVELLELKLNATAEEKNVLDVVFQYTSTQFPEIKVTRTVQMGGFKSLSTYNEQMQSAFHKEFEAAKQQILDNVKFDYTDKANTKLSNLNVANVTVTNGDVAPAVVKVLSIAPKADQNYMSNTAVVTYEIVSSNADMADVKSSQMSVEISGFMTAEAEYYADMNYLDNALTELVLVPVTQSAENQTNPSTAREAYNLYNRTENYKDIMSVAYNYNKDSKIEFADNSTLASTQEVDNLKDYANVEFKPLEVYTLVTHPDLILVKFELSKGLAKLTGTKILAGFTKYVAPEVKPEEPSKETTETPQEKPVVTVDQKAEEAKRLAALTLNATPVYSETAKYYVQSTFNQIAKNAQVLPSVFKTEYDNEVSAAESFDYNASNNSILTTSLAVESSGEVSAKVQSVQLVADDAKGTLAVSATVVSTKPGMEDVTATLTLSNALSGFLTTENANKIKRNVSLLMQSYSIVKSTDSTNSIKFTLNNQDLAPVTNVSVFDTFNPSKVIDGKEVKLYSLFNNVNGFESNFQTNQPATKVDGSEIVTRLNELVPGIELKKVELKYLAVDVTPNVQNGEVNVGNLVAALIPGLGTSEYSIPVTQGQELSAKGDVIVQNQYVSDSVIRYERLSGFLNNEEAQKIKENWILTANDIISQTTQNNRVISFVNIANNTLTDVKAQTLISEAVTTKEGLTKEQKDEILSHYSYLVGENAPYSPFYIPSQYQSKNPQTGARESHALDPQTPYGQNYVFKLKALAAEISDEETGVVKLTFTLVNPYHPDWSINDIQNVTIKGFETQKQRDTANKAKEQQLLSKLAELLTKDAQSNQRIFVDYDYTPNKSTTQVAQARTQQNYTNFKATLVSGLTDGEFTAKLKELISKNSDEYSKFEDLLNYPISSVKFTPVQNTIMPVPGTSGEAQLTFEISRVLDNLPTIQAQNDRTIKASVTGVVVKGFSISAEEEKARLSKLKVQFQYETQGYVSTDQYNNLDSLSGQENVTKDQLASFAPLRNISILKAQQIKDAFSEIANYKDEQANVVITAVALTTPNDKSSRNLTISYKIVSTKPGMITEVNGKQVPVETETMTATFGGFKTLAESEKEKLVDSLNQQLPNVTVNYTGAGDKAKNAVTPVKVVAMDDVTSLFNATLPTQPTSTENTESNQQSQYTLSVKSVALPQGADAANNDSVVVTVEIASNENPEVKATKEISVNGFATLKQQVTTQVNAVAAKAKQITASIKTPTEYDLSQFLPSVANDVIIRHIENIEVTLKSQESDLLANVKGVFVPGSIEVDNQKGTISFEYKLVSTNEELTGSNQVSSRVLTGTMTLMTQEAYNAAYKKEVERLNTVAAMSQINGQSANLVLGVDPKFASVTNLTSDMLISNSTMLYKDKNVNAWDMINFLDTNFANTNKVSLRVVSVEKGFKPNSAIVSFVLVSNNPEQMGMMDYVVNKKSELGFSGVTSKQFTSEVVLYNLMTNEQLTKEEQIKRQMIESALASTTLVSTQLPKETRDIIDYLSLVATDTGVKPYNNVFEQGSGVIDNLVKEDLTLENPTDLSVVASGPAKDIEYSQPTFSEITVKEVKSVQFSKESKFAQEGFFVASYQIVNNELAPLLQNLNTTTDLYVVLTLGNKFVSNNVTSPKFLVKLTGFKSQLVANQAQAQEIQRELQLLNAATQYANISNAVLNDNAVISLENIKNPQKLAEMVKFNVLSNGSLANANAFANASEFNFGDQANENYKPIYQMALGLNTYTNDAFAKLTAGAKEIYDKNRDSNLSDEDKKAKMDKQLSYYWQNISPSLAGIIKRTSQDHVNFALAMSVEEVVNTINSFMTNGENSSLVEQYNRAGSDESNKNFVASLIVDAAFKNSSASFQSPLLVNFKVVDAHVLSSDQYQVSFVLNYVVETYDKYDQEKPSVSIPTRTVFLNQPTKAGLDLLKGVSNAIANASAEFNSSVNFDMTAAAAVVNYNKETATAEEKAKIAQYTEGTLTTSKEFEQYLDQLQVVITSVVDDKYNGRIGVNYRVVTKATEGPLADSKYKETAEKFAWISQFDYVAPAAEEVQPEAAVAEPTPGTSTAASEGTDSSAAPAAAQPQPANTGETSATTGSDAGQTE</sequence>
<keyword evidence="4" id="KW-1185">Reference proteome</keyword>
<gene>
    <name evidence="3" type="ORF">V2E24_02905</name>
</gene>
<comment type="caution">
    <text evidence="3">The sequence shown here is derived from an EMBL/GenBank/DDBJ whole genome shotgun (WGS) entry which is preliminary data.</text>
</comment>
<feature type="compositionally biased region" description="Polar residues" evidence="1">
    <location>
        <begin position="2342"/>
        <end position="2358"/>
    </location>
</feature>
<dbReference type="PANTHER" id="PTHR34491">
    <property type="entry name" value="A-TYPE INCLUSION PROTEIN, PUTATIVE-RELATED"/>
    <property type="match status" value="1"/>
</dbReference>
<feature type="region of interest" description="Disordered" evidence="1">
    <location>
        <begin position="2305"/>
        <end position="2358"/>
    </location>
</feature>
<name>A0ABU7MLX9_9BACT</name>
<evidence type="ECO:0000313" key="4">
    <source>
        <dbReference type="Proteomes" id="UP001344817"/>
    </source>
</evidence>
<feature type="chain" id="PRO_5046787479" description="Lipoprotein associated domain-containing protein" evidence="2">
    <location>
        <begin position="26"/>
        <end position="2358"/>
    </location>
</feature>
<evidence type="ECO:0000256" key="2">
    <source>
        <dbReference type="SAM" id="SignalP"/>
    </source>
</evidence>
<dbReference type="PANTHER" id="PTHR34491:SF74">
    <property type="entry name" value="DUF4456 DOMAIN-CONTAINING PROTEIN"/>
    <property type="match status" value="1"/>
</dbReference>
<keyword evidence="2" id="KW-0732">Signal</keyword>
<dbReference type="PROSITE" id="PS51257">
    <property type="entry name" value="PROKAR_LIPOPROTEIN"/>
    <property type="match status" value="1"/>
</dbReference>
<feature type="region of interest" description="Disordered" evidence="1">
    <location>
        <begin position="166"/>
        <end position="191"/>
    </location>
</feature>
<evidence type="ECO:0008006" key="5">
    <source>
        <dbReference type="Google" id="ProtNLM"/>
    </source>
</evidence>
<dbReference type="RefSeq" id="WP_330500927.1">
    <property type="nucleotide sequence ID" value="NZ_JAZDWZ010000009.1"/>
</dbReference>
<protein>
    <recommendedName>
        <fullName evidence="5">Lipoprotein associated domain-containing protein</fullName>
    </recommendedName>
</protein>
<feature type="compositionally biased region" description="Low complexity" evidence="1">
    <location>
        <begin position="2305"/>
        <end position="2315"/>
    </location>
</feature>
<feature type="compositionally biased region" description="Low complexity" evidence="1">
    <location>
        <begin position="2331"/>
        <end position="2341"/>
    </location>
</feature>
<dbReference type="Proteomes" id="UP001344817">
    <property type="component" value="Unassembled WGS sequence"/>
</dbReference>
<evidence type="ECO:0000313" key="3">
    <source>
        <dbReference type="EMBL" id="MEE3928514.1"/>
    </source>
</evidence>
<feature type="compositionally biased region" description="Polar residues" evidence="1">
    <location>
        <begin position="2317"/>
        <end position="2330"/>
    </location>
</feature>
<feature type="signal peptide" evidence="2">
    <location>
        <begin position="1"/>
        <end position="25"/>
    </location>
</feature>
<organism evidence="3 4">
    <name type="scientific">Mycoplasmopsis ciconiae</name>
    <dbReference type="NCBI Taxonomy" id="561067"/>
    <lineage>
        <taxon>Bacteria</taxon>
        <taxon>Bacillati</taxon>
        <taxon>Mycoplasmatota</taxon>
        <taxon>Mycoplasmoidales</taxon>
        <taxon>Metamycoplasmataceae</taxon>
        <taxon>Mycoplasmopsis</taxon>
    </lineage>
</organism>
<evidence type="ECO:0000256" key="1">
    <source>
        <dbReference type="SAM" id="MobiDB-lite"/>
    </source>
</evidence>
<reference evidence="3" key="1">
    <citation type="submission" date="2024-01" db="EMBL/GenBank/DDBJ databases">
        <title>Genome sequence of Mycoplasma ciconiae type strain DSM 25251.</title>
        <authorList>
            <person name="Spergser J."/>
        </authorList>
    </citation>
    <scope>NUCLEOTIDE SEQUENCE [LARGE SCALE GENOMIC DNA]</scope>
    <source>
        <strain evidence="3">DSM 25251</strain>
    </source>
</reference>
<accession>A0ABU7MLX9</accession>